<keyword evidence="2" id="KW-1185">Reference proteome</keyword>
<reference evidence="1 2" key="1">
    <citation type="submission" date="2017-12" db="EMBL/GenBank/DDBJ databases">
        <title>Integrating genomic resources of turbot (Scophthalmus maximus) in depth evaluation of genetic and physical mapping variation across individuals.</title>
        <authorList>
            <person name="Martinez P."/>
        </authorList>
    </citation>
    <scope>NUCLEOTIDE SEQUENCE [LARGE SCALE GENOMIC DNA]</scope>
</reference>
<sequence length="166" mass="18260">MYNDSFLYPLSSSQRSEVTVNRRMSSLALGEDERTRLTSGGPNVVTRGARQLPVSPARGLGYQQLEPLPLPHWQCHCDIRHRGGDGVALVGNGRIDGNTEWQSKQKHSVTLLRVEVIAGSLPGSKPVSTEQFTKGFQDIPSQAAVDTMMPQRTICSTQPEDKTTKK</sequence>
<evidence type="ECO:0000313" key="1">
    <source>
        <dbReference type="EMBL" id="AWO97509.1"/>
    </source>
</evidence>
<dbReference type="Proteomes" id="UP000246464">
    <property type="component" value="Chromosome 2"/>
</dbReference>
<protein>
    <submittedName>
        <fullName evidence="1">Uncharacterized protein</fullName>
    </submittedName>
</protein>
<gene>
    <name evidence="1" type="ORF">SMAX5B_003762</name>
</gene>
<dbReference type="EMBL" id="CP026244">
    <property type="protein sequence ID" value="AWO97509.1"/>
    <property type="molecule type" value="Genomic_DNA"/>
</dbReference>
<evidence type="ECO:0000313" key="2">
    <source>
        <dbReference type="Proteomes" id="UP000246464"/>
    </source>
</evidence>
<proteinExistence type="predicted"/>
<dbReference type="AlphaFoldDB" id="A0A2U9B0P3"/>
<organism evidence="1 2">
    <name type="scientific">Scophthalmus maximus</name>
    <name type="common">Turbot</name>
    <name type="synonym">Psetta maxima</name>
    <dbReference type="NCBI Taxonomy" id="52904"/>
    <lineage>
        <taxon>Eukaryota</taxon>
        <taxon>Metazoa</taxon>
        <taxon>Chordata</taxon>
        <taxon>Craniata</taxon>
        <taxon>Vertebrata</taxon>
        <taxon>Euteleostomi</taxon>
        <taxon>Actinopterygii</taxon>
        <taxon>Neopterygii</taxon>
        <taxon>Teleostei</taxon>
        <taxon>Neoteleostei</taxon>
        <taxon>Acanthomorphata</taxon>
        <taxon>Carangaria</taxon>
        <taxon>Pleuronectiformes</taxon>
        <taxon>Pleuronectoidei</taxon>
        <taxon>Scophthalmidae</taxon>
        <taxon>Scophthalmus</taxon>
    </lineage>
</organism>
<name>A0A2U9B0P3_SCOMX</name>
<accession>A0A2U9B0P3</accession>